<dbReference type="Proteomes" id="UP000037460">
    <property type="component" value="Unassembled WGS sequence"/>
</dbReference>
<gene>
    <name evidence="2" type="ORF">Ctob_001105</name>
</gene>
<feature type="compositionally biased region" description="Low complexity" evidence="1">
    <location>
        <begin position="14"/>
        <end position="36"/>
    </location>
</feature>
<feature type="compositionally biased region" description="Basic and acidic residues" evidence="1">
    <location>
        <begin position="72"/>
        <end position="84"/>
    </location>
</feature>
<feature type="compositionally biased region" description="Acidic residues" evidence="1">
    <location>
        <begin position="1"/>
        <end position="12"/>
    </location>
</feature>
<feature type="region of interest" description="Disordered" evidence="1">
    <location>
        <begin position="1"/>
        <end position="36"/>
    </location>
</feature>
<organism evidence="2 3">
    <name type="scientific">Chrysochromulina tobinii</name>
    <dbReference type="NCBI Taxonomy" id="1460289"/>
    <lineage>
        <taxon>Eukaryota</taxon>
        <taxon>Haptista</taxon>
        <taxon>Haptophyta</taxon>
        <taxon>Prymnesiophyceae</taxon>
        <taxon>Prymnesiales</taxon>
        <taxon>Chrysochromulinaceae</taxon>
        <taxon>Chrysochromulina</taxon>
    </lineage>
</organism>
<keyword evidence="3" id="KW-1185">Reference proteome</keyword>
<comment type="caution">
    <text evidence="2">The sequence shown here is derived from an EMBL/GenBank/DDBJ whole genome shotgun (WGS) entry which is preliminary data.</text>
</comment>
<dbReference type="InterPro" id="IPR003903">
    <property type="entry name" value="UIM_dom"/>
</dbReference>
<evidence type="ECO:0000256" key="1">
    <source>
        <dbReference type="SAM" id="MobiDB-lite"/>
    </source>
</evidence>
<feature type="region of interest" description="Disordered" evidence="1">
    <location>
        <begin position="58"/>
        <end position="84"/>
    </location>
</feature>
<proteinExistence type="predicted"/>
<dbReference type="PROSITE" id="PS50330">
    <property type="entry name" value="UIM"/>
    <property type="match status" value="1"/>
</dbReference>
<dbReference type="EMBL" id="JWZX01003265">
    <property type="protein sequence ID" value="KOO22630.1"/>
    <property type="molecule type" value="Genomic_DNA"/>
</dbReference>
<evidence type="ECO:0000313" key="2">
    <source>
        <dbReference type="EMBL" id="KOO22630.1"/>
    </source>
</evidence>
<sequence length="84" mass="8613">MGDANEDMDEEMQLALAMSMSQQAAATPAAPAGSAASDLTMFQDASFLQSVLGSLPGVDPQAVINAMPSNPETKEGEKKEGGPK</sequence>
<evidence type="ECO:0000313" key="3">
    <source>
        <dbReference type="Proteomes" id="UP000037460"/>
    </source>
</evidence>
<accession>A0A0M0J829</accession>
<name>A0A0M0J829_9EUKA</name>
<protein>
    <submittedName>
        <fullName evidence="2">Uncharacterized protein</fullName>
    </submittedName>
</protein>
<reference evidence="3" key="1">
    <citation type="journal article" date="2015" name="PLoS Genet.">
        <title>Genome Sequence and Transcriptome Analyses of Chrysochromulina tobin: Metabolic Tools for Enhanced Algal Fitness in the Prominent Order Prymnesiales (Haptophyceae).</title>
        <authorList>
            <person name="Hovde B.T."/>
            <person name="Deodato C.R."/>
            <person name="Hunsperger H.M."/>
            <person name="Ryken S.A."/>
            <person name="Yost W."/>
            <person name="Jha R.K."/>
            <person name="Patterson J."/>
            <person name="Monnat R.J. Jr."/>
            <person name="Barlow S.B."/>
            <person name="Starkenburg S.R."/>
            <person name="Cattolico R.A."/>
        </authorList>
    </citation>
    <scope>NUCLEOTIDE SEQUENCE</scope>
    <source>
        <strain evidence="3">CCMP291</strain>
    </source>
</reference>
<dbReference type="AlphaFoldDB" id="A0A0M0J829"/>